<gene>
    <name evidence="1" type="ORF">L6164_026324</name>
</gene>
<accession>A0ACB9LQI6</accession>
<dbReference type="EMBL" id="CM039436">
    <property type="protein sequence ID" value="KAI4313338.1"/>
    <property type="molecule type" value="Genomic_DNA"/>
</dbReference>
<name>A0ACB9LQI6_BAUVA</name>
<evidence type="ECO:0000313" key="2">
    <source>
        <dbReference type="Proteomes" id="UP000828941"/>
    </source>
</evidence>
<proteinExistence type="predicted"/>
<comment type="caution">
    <text evidence="1">The sequence shown here is derived from an EMBL/GenBank/DDBJ whole genome shotgun (WGS) entry which is preliminary data.</text>
</comment>
<protein>
    <submittedName>
        <fullName evidence="1">Uncharacterized protein</fullName>
    </submittedName>
</protein>
<organism evidence="1 2">
    <name type="scientific">Bauhinia variegata</name>
    <name type="common">Purple orchid tree</name>
    <name type="synonym">Phanera variegata</name>
    <dbReference type="NCBI Taxonomy" id="167791"/>
    <lineage>
        <taxon>Eukaryota</taxon>
        <taxon>Viridiplantae</taxon>
        <taxon>Streptophyta</taxon>
        <taxon>Embryophyta</taxon>
        <taxon>Tracheophyta</taxon>
        <taxon>Spermatophyta</taxon>
        <taxon>Magnoliopsida</taxon>
        <taxon>eudicotyledons</taxon>
        <taxon>Gunneridae</taxon>
        <taxon>Pentapetalae</taxon>
        <taxon>rosids</taxon>
        <taxon>fabids</taxon>
        <taxon>Fabales</taxon>
        <taxon>Fabaceae</taxon>
        <taxon>Cercidoideae</taxon>
        <taxon>Cercideae</taxon>
        <taxon>Bauhiniinae</taxon>
        <taxon>Bauhinia</taxon>
    </lineage>
</organism>
<keyword evidence="2" id="KW-1185">Reference proteome</keyword>
<dbReference type="Proteomes" id="UP000828941">
    <property type="component" value="Chromosome 11"/>
</dbReference>
<evidence type="ECO:0000313" key="1">
    <source>
        <dbReference type="EMBL" id="KAI4313338.1"/>
    </source>
</evidence>
<sequence>MDEEMHAIEKNDMWKLTNLLADKEPIRVKWVYKTKYKPNDNDWGGDIETRKSTSGYDFHLGTGAISWSSKKQPVIALSTTEAKYTATASCATQAVCFFMGDLGIDIRFYKICKLVTEEEIVINYCHTEEQVADIFTKPLKFELFYKLKRLLGMINFYELDLREAMSEKLNQVMGANLQQDKMLYCSKAASCNLQAEILHLKETLQAVKKKAEFHRKITH</sequence>
<reference evidence="1 2" key="1">
    <citation type="journal article" date="2022" name="DNA Res.">
        <title>Chromosomal-level genome assembly of the orchid tree Bauhinia variegata (Leguminosae; Cercidoideae) supports the allotetraploid origin hypothesis of Bauhinia.</title>
        <authorList>
            <person name="Zhong Y."/>
            <person name="Chen Y."/>
            <person name="Zheng D."/>
            <person name="Pang J."/>
            <person name="Liu Y."/>
            <person name="Luo S."/>
            <person name="Meng S."/>
            <person name="Qian L."/>
            <person name="Wei D."/>
            <person name="Dai S."/>
            <person name="Zhou R."/>
        </authorList>
    </citation>
    <scope>NUCLEOTIDE SEQUENCE [LARGE SCALE GENOMIC DNA]</scope>
    <source>
        <strain evidence="1">BV-YZ2020</strain>
    </source>
</reference>